<reference evidence="2" key="1">
    <citation type="journal article" date="2019" name="Int. J. Syst. Evol. Microbiol.">
        <title>The Global Catalogue of Microorganisms (GCM) 10K type strain sequencing project: providing services to taxonomists for standard genome sequencing and annotation.</title>
        <authorList>
            <consortium name="The Broad Institute Genomics Platform"/>
            <consortium name="The Broad Institute Genome Sequencing Center for Infectious Disease"/>
            <person name="Wu L."/>
            <person name="Ma J."/>
        </authorList>
    </citation>
    <scope>NUCLEOTIDE SEQUENCE [LARGE SCALE GENOMIC DNA]</scope>
    <source>
        <strain evidence="2">CGMCC 1.12664</strain>
    </source>
</reference>
<accession>A0A917AET2</accession>
<dbReference type="AlphaFoldDB" id="A0A917AET2"/>
<gene>
    <name evidence="1" type="ORF">GCM10011360_39200</name>
</gene>
<proteinExistence type="predicted"/>
<evidence type="ECO:0008006" key="3">
    <source>
        <dbReference type="Google" id="ProtNLM"/>
    </source>
</evidence>
<organism evidence="1 2">
    <name type="scientific">Primorskyibacter flagellatus</name>
    <dbReference type="NCBI Taxonomy" id="1387277"/>
    <lineage>
        <taxon>Bacteria</taxon>
        <taxon>Pseudomonadati</taxon>
        <taxon>Pseudomonadota</taxon>
        <taxon>Alphaproteobacteria</taxon>
        <taxon>Rhodobacterales</taxon>
        <taxon>Roseobacteraceae</taxon>
        <taxon>Primorskyibacter</taxon>
    </lineage>
</organism>
<name>A0A917AET2_9RHOB</name>
<dbReference type="EMBL" id="BMFJ01000003">
    <property type="protein sequence ID" value="GGE48233.1"/>
    <property type="molecule type" value="Genomic_DNA"/>
</dbReference>
<comment type="caution">
    <text evidence="1">The sequence shown here is derived from an EMBL/GenBank/DDBJ whole genome shotgun (WGS) entry which is preliminary data.</text>
</comment>
<evidence type="ECO:0000313" key="2">
    <source>
        <dbReference type="Proteomes" id="UP000612855"/>
    </source>
</evidence>
<sequence>MSPDPSLPSGPSLTGVAPFKKTVADYDTAPKRDHGFNVDLGKDAYEDDPSLQATICGPKGAGLLPLVSAYFSSFCLGFVVGSVRVCPRCGKILSASSVRQTRNRH</sequence>
<protein>
    <recommendedName>
        <fullName evidence="3">LITAF domain-containing protein</fullName>
    </recommendedName>
</protein>
<dbReference type="Proteomes" id="UP000612855">
    <property type="component" value="Unassembled WGS sequence"/>
</dbReference>
<keyword evidence="2" id="KW-1185">Reference proteome</keyword>
<evidence type="ECO:0000313" key="1">
    <source>
        <dbReference type="EMBL" id="GGE48233.1"/>
    </source>
</evidence>